<dbReference type="SMART" id="SM00545">
    <property type="entry name" value="JmjN"/>
    <property type="match status" value="1"/>
</dbReference>
<feature type="domain" description="JmjC" evidence="6">
    <location>
        <begin position="1213"/>
        <end position="1380"/>
    </location>
</feature>
<proteinExistence type="predicted"/>
<feature type="compositionally biased region" description="Basic residues" evidence="3">
    <location>
        <begin position="365"/>
        <end position="374"/>
    </location>
</feature>
<comment type="subcellular location">
    <subcellularLocation>
        <location evidence="1">Nucleus</location>
    </subcellularLocation>
</comment>
<dbReference type="SMART" id="SM00558">
    <property type="entry name" value="JmjC"/>
    <property type="match status" value="1"/>
</dbReference>
<dbReference type="Gene3D" id="2.60.120.650">
    <property type="entry name" value="Cupin"/>
    <property type="match status" value="2"/>
</dbReference>
<gene>
    <name evidence="8" type="primary">LOC118263720</name>
</gene>
<dbReference type="GO" id="GO:0010468">
    <property type="term" value="P:regulation of gene expression"/>
    <property type="evidence" value="ECO:0007669"/>
    <property type="project" value="TreeGrafter"/>
</dbReference>
<dbReference type="PANTHER" id="PTHR10694">
    <property type="entry name" value="LYSINE-SPECIFIC DEMETHYLASE"/>
    <property type="match status" value="1"/>
</dbReference>
<feature type="region of interest" description="Disordered" evidence="3">
    <location>
        <begin position="592"/>
        <end position="625"/>
    </location>
</feature>
<protein>
    <submittedName>
        <fullName evidence="8">Uncharacterized protein LOC118263720 isoform X1</fullName>
    </submittedName>
</protein>
<dbReference type="SUPFAM" id="SSF51197">
    <property type="entry name" value="Clavaminate synthase-like"/>
    <property type="match status" value="1"/>
</dbReference>
<dbReference type="Proteomes" id="UP000829999">
    <property type="component" value="Chromosome 25"/>
</dbReference>
<dbReference type="InterPro" id="IPR004198">
    <property type="entry name" value="Znf_C5HC2"/>
</dbReference>
<dbReference type="PROSITE" id="PS51184">
    <property type="entry name" value="JMJC"/>
    <property type="match status" value="1"/>
</dbReference>
<dbReference type="SUPFAM" id="SSF46774">
    <property type="entry name" value="ARID-like"/>
    <property type="match status" value="1"/>
</dbReference>
<dbReference type="Pfam" id="PF02375">
    <property type="entry name" value="JmjN"/>
    <property type="match status" value="1"/>
</dbReference>
<evidence type="ECO:0000259" key="5">
    <source>
        <dbReference type="PROSITE" id="PS51183"/>
    </source>
</evidence>
<dbReference type="PROSITE" id="PS51011">
    <property type="entry name" value="ARID"/>
    <property type="match status" value="1"/>
</dbReference>
<dbReference type="InterPro" id="IPR003349">
    <property type="entry name" value="JmjN"/>
</dbReference>
<dbReference type="Pfam" id="PF02373">
    <property type="entry name" value="JmjC"/>
    <property type="match status" value="1"/>
</dbReference>
<evidence type="ECO:0000256" key="2">
    <source>
        <dbReference type="ARBA" id="ARBA00023242"/>
    </source>
</evidence>
<dbReference type="SMART" id="SM00501">
    <property type="entry name" value="BRIGHT"/>
    <property type="match status" value="1"/>
</dbReference>
<feature type="region of interest" description="Disordered" evidence="3">
    <location>
        <begin position="556"/>
        <end position="575"/>
    </location>
</feature>
<evidence type="ECO:0000259" key="6">
    <source>
        <dbReference type="PROSITE" id="PS51184"/>
    </source>
</evidence>
<keyword evidence="2" id="KW-0539">Nucleus</keyword>
<dbReference type="PANTHER" id="PTHR10694:SF113">
    <property type="entry name" value="PROTEIN JUMONJI"/>
    <property type="match status" value="1"/>
</dbReference>
<evidence type="ECO:0000259" key="4">
    <source>
        <dbReference type="PROSITE" id="PS51011"/>
    </source>
</evidence>
<dbReference type="SMART" id="SM01014">
    <property type="entry name" value="ARID"/>
    <property type="match status" value="1"/>
</dbReference>
<feature type="region of interest" description="Disordered" evidence="3">
    <location>
        <begin position="324"/>
        <end position="385"/>
    </location>
</feature>
<dbReference type="InterPro" id="IPR001606">
    <property type="entry name" value="ARID_dom"/>
</dbReference>
<keyword evidence="7" id="KW-1185">Reference proteome</keyword>
<dbReference type="Pfam" id="PF01388">
    <property type="entry name" value="ARID"/>
    <property type="match status" value="1"/>
</dbReference>
<feature type="compositionally biased region" description="Basic residues" evidence="3">
    <location>
        <begin position="229"/>
        <end position="253"/>
    </location>
</feature>
<dbReference type="GO" id="GO:0006338">
    <property type="term" value="P:chromatin remodeling"/>
    <property type="evidence" value="ECO:0007669"/>
    <property type="project" value="TreeGrafter"/>
</dbReference>
<evidence type="ECO:0000313" key="7">
    <source>
        <dbReference type="Proteomes" id="UP000829999"/>
    </source>
</evidence>
<reference evidence="8" key="1">
    <citation type="submission" date="2025-08" db="UniProtKB">
        <authorList>
            <consortium name="RefSeq"/>
        </authorList>
    </citation>
    <scope>IDENTIFICATION</scope>
    <source>
        <tissue evidence="8">Whole larval tissue</tissue>
    </source>
</reference>
<evidence type="ECO:0000313" key="8">
    <source>
        <dbReference type="RefSeq" id="XP_050560014.1"/>
    </source>
</evidence>
<dbReference type="GO" id="GO:0000785">
    <property type="term" value="C:chromatin"/>
    <property type="evidence" value="ECO:0007669"/>
    <property type="project" value="TreeGrafter"/>
</dbReference>
<accession>A0A9R0F292</accession>
<dbReference type="GeneID" id="118263720"/>
<feature type="compositionally biased region" description="Acidic residues" evidence="3">
    <location>
        <begin position="877"/>
        <end position="896"/>
    </location>
</feature>
<sequence>MSGSRSRRVQAQRKFPQGAYVPPNAAVVPPVDNRRDAVHNAPNVTIIKMTASNLLDVVSLQGVAGPQYKALGLHTHLQPVVIVERLRETNPCRDELEMVTKPRELVMAETDGALSVGNEYNKTDTQLRLGGSSISNMSSSADDVNFGNEGDKHYTNGSIVEESDGSCPLVDDLTLKSLIQSKNDDQGPKTNEQHKSNKDVNVSEPCTAGKESSGKSKQLIKESSTKGKSNIKGKANTKGKSCTKHKISKKGKGFRAEGNGVSEVLSNTWKQPRINDDKSLASVLRALQKTKDQTAQTKHVMSLRQRRLNNGKVCATTAKKLQTVKGKNMSMNKKKTDSSKRHSPSSEFSIDDNRPLTYYIQNNKTSKKSPNKRSHTVDPSTPDMLLAAPSPPKKIIIDPDVSPPLPDPIPKRLQIHPAEPVAGPSGLQNTVLEPVAAPSGPQRVTSASVAGPSRLQRVTTAPVAGPSGLQRVTTAPVAGPSGLQRVTTAPVAGPSGLQRVTSPPVTKPSGLQKVTLIPAAGSSGLKRVTSDAISRPSGPQRVTSASVAKPGGLQKVTLTPVAGPSGLQRVTSAPVAGPSGLQRVVMEPVAGPSGLQKVTSTPVAGPSGLQKRGLQSSGAPRQVPRSGAEICLSAKWRTVQQVINAPKEQMDTRCNTCVACSRIDKLKQLSKLLYRFDLTGTNQTSAKFEPENDEVYDNEEHKSPETDTGHIYLDLLPKHPRLMMKLRIHEVHGKQLLSACLIPKNDARKNNEDFLLEEKEHLLDQLINTLSISLPSEMLKYEPLNVNTFERLQSIISNLDHENTPARAHPAEQPRANVEASCANVEVPQANAEARRANVEALQPQASVEMPRASVAATQATVQSRIVERHTLNNVYEEGDDADIEANSENEVEDDDYARRGRDERISDDDLNESSADTTQTHAVGGVLHEGPVFRPTKEEFQNPLEYFMKICDEASEFGICKIIPPPGWRPKSQSCDGIRFDVAKQYVSRMYNRWGTAMRELACIKFCASRSNGFPCSTPTIGGMEVNLPKLYHSVQRHGGLELVLNKKRWVKIGRDMNLSVNFLNRLDHLYSKYLLPYDSLSPTERREIFGMIEKAWTRKNQRLLDRALNPLRAQRRLMGLTDTEEEPEEHSPEMNAVKEAEDCIVRGPIMNYSRFKELAESTYSIVYGYGITRENNPLSLDQKEELYWRYVVQGNEHVCVATAAIDTGSDPSRGNSRTLTLKDISQNKDNILRFLGPVSGLTAPTLNLGMAFSTNCFYLDPHAVSWLDLLYKGDPRVWYAIPAKQSENFRKAVSTLCPSFCQRKSLWLSTDIAMIPPQLLREYNVSVTRVVQEENEIILAFPYCYTSSINTGYSESESIYFAPVSWLRTAYEVFKEARINCEPTMFSLEELLLRIGKASGVDRATLRAAQPIYDKVLRDEITNRLILQERGMKIVHQPDIPKPKNTGRRRRRNRTFIQEECEYCRATLFFSKVVGLVRNSYLCLEHALKLLTIKKMPITEDMQIITKVTIEELNNINDDMKRRIENDEESEPEVYGD</sequence>
<name>A0A9R0F292_SPOFR</name>
<evidence type="ECO:0000256" key="3">
    <source>
        <dbReference type="SAM" id="MobiDB-lite"/>
    </source>
</evidence>
<feature type="region of interest" description="Disordered" evidence="3">
    <location>
        <begin position="181"/>
        <end position="258"/>
    </location>
</feature>
<dbReference type="RefSeq" id="XP_050560014.1">
    <property type="nucleotide sequence ID" value="XM_050704057.1"/>
</dbReference>
<feature type="region of interest" description="Disordered" evidence="3">
    <location>
        <begin position="461"/>
        <end position="551"/>
    </location>
</feature>
<dbReference type="Gene3D" id="1.10.150.60">
    <property type="entry name" value="ARID DNA-binding domain"/>
    <property type="match status" value="1"/>
</dbReference>
<evidence type="ECO:0000256" key="1">
    <source>
        <dbReference type="ARBA" id="ARBA00004123"/>
    </source>
</evidence>
<dbReference type="PROSITE" id="PS51183">
    <property type="entry name" value="JMJN"/>
    <property type="match status" value="1"/>
</dbReference>
<dbReference type="InterPro" id="IPR036431">
    <property type="entry name" value="ARID_dom_sf"/>
</dbReference>
<dbReference type="GO" id="GO:0005634">
    <property type="term" value="C:nucleus"/>
    <property type="evidence" value="ECO:0007669"/>
    <property type="project" value="UniProtKB-SubCell"/>
</dbReference>
<dbReference type="InterPro" id="IPR003347">
    <property type="entry name" value="JmjC_dom"/>
</dbReference>
<feature type="region of interest" description="Disordered" evidence="3">
    <location>
        <begin position="877"/>
        <end position="920"/>
    </location>
</feature>
<organism evidence="7 8">
    <name type="scientific">Spodoptera frugiperda</name>
    <name type="common">Fall armyworm</name>
    <dbReference type="NCBI Taxonomy" id="7108"/>
    <lineage>
        <taxon>Eukaryota</taxon>
        <taxon>Metazoa</taxon>
        <taxon>Ecdysozoa</taxon>
        <taxon>Arthropoda</taxon>
        <taxon>Hexapoda</taxon>
        <taxon>Insecta</taxon>
        <taxon>Pterygota</taxon>
        <taxon>Neoptera</taxon>
        <taxon>Endopterygota</taxon>
        <taxon>Lepidoptera</taxon>
        <taxon>Glossata</taxon>
        <taxon>Ditrysia</taxon>
        <taxon>Noctuoidea</taxon>
        <taxon>Noctuidae</taxon>
        <taxon>Amphipyrinae</taxon>
        <taxon>Spodoptera</taxon>
    </lineage>
</organism>
<feature type="domain" description="ARID" evidence="4">
    <location>
        <begin position="994"/>
        <end position="1084"/>
    </location>
</feature>
<dbReference type="GO" id="GO:0003677">
    <property type="term" value="F:DNA binding"/>
    <property type="evidence" value="ECO:0007669"/>
    <property type="project" value="InterPro"/>
</dbReference>
<feature type="domain" description="JmjN" evidence="5">
    <location>
        <begin position="931"/>
        <end position="972"/>
    </location>
</feature>
<feature type="compositionally biased region" description="Basic and acidic residues" evidence="3">
    <location>
        <begin position="182"/>
        <end position="198"/>
    </location>
</feature>
<dbReference type="Pfam" id="PF02928">
    <property type="entry name" value="zf-C5HC2"/>
    <property type="match status" value="1"/>
</dbReference>